<dbReference type="PROSITE" id="PS01307">
    <property type="entry name" value="MOTA"/>
    <property type="match status" value="1"/>
</dbReference>
<feature type="transmembrane region" description="Helical" evidence="9">
    <location>
        <begin position="154"/>
        <end position="172"/>
    </location>
</feature>
<evidence type="ECO:0000256" key="7">
    <source>
        <dbReference type="ARBA" id="ARBA00022989"/>
    </source>
</evidence>
<evidence type="ECO:0000256" key="9">
    <source>
        <dbReference type="SAM" id="Phobius"/>
    </source>
</evidence>
<feature type="domain" description="MotA/TolQ/ExbB proton channel" evidence="10">
    <location>
        <begin position="100"/>
        <end position="215"/>
    </location>
</feature>
<dbReference type="Pfam" id="PF01618">
    <property type="entry name" value="MotA_ExbB"/>
    <property type="match status" value="1"/>
</dbReference>
<evidence type="ECO:0000256" key="5">
    <source>
        <dbReference type="ARBA" id="ARBA00022692"/>
    </source>
</evidence>
<evidence type="ECO:0000256" key="8">
    <source>
        <dbReference type="ARBA" id="ARBA00023136"/>
    </source>
</evidence>
<dbReference type="InterPro" id="IPR047055">
    <property type="entry name" value="MotA-like"/>
</dbReference>
<reference evidence="12" key="1">
    <citation type="submission" date="2017-09" db="EMBL/GenBank/DDBJ databases">
        <authorList>
            <person name="Regsiter A."/>
            <person name="William W."/>
        </authorList>
    </citation>
    <scope>NUCLEOTIDE SEQUENCE [LARGE SCALE GENOMIC DNA]</scope>
    <source>
        <strain evidence="12">500-1</strain>
    </source>
</reference>
<keyword evidence="7 9" id="KW-1133">Transmembrane helix</keyword>
<keyword evidence="4" id="KW-1003">Cell membrane</keyword>
<gene>
    <name evidence="11" type="ORF">DPRO_2250</name>
</gene>
<keyword evidence="8 9" id="KW-0472">Membrane</keyword>
<keyword evidence="5 9" id="KW-0812">Transmembrane</keyword>
<sequence length="264" mass="28780">MNIATIFGIIVGIFVLCAATYAATDSVAVFLNGPGLAIVLGGTIAATFICYPLREVARVMGLFVTAFTAEELPIGNYIKDIVTISKNAARGEAELERAIKATDNEFLRDGLQMLVDGYSKEELEEILNNRIQQYHDQETNAAGIYRTMASLSPAFGIIGTLIGLIAMMQTMGDDVARIGPAMATALTTTLYGALFANMIYTPIATKVERRVEERTILMCVIRDGILFIKDKTPAPIIFDKLKGYLPPRSWSSISRTRPSKKRAG</sequence>
<dbReference type="RefSeq" id="WP_097012068.1">
    <property type="nucleotide sequence ID" value="NZ_LT907975.1"/>
</dbReference>
<dbReference type="GO" id="GO:0005886">
    <property type="term" value="C:plasma membrane"/>
    <property type="evidence" value="ECO:0007669"/>
    <property type="project" value="UniProtKB-SubCell"/>
</dbReference>
<dbReference type="InterPro" id="IPR002898">
    <property type="entry name" value="MotA_ExbB_proton_chnl"/>
</dbReference>
<name>A0A2C8FAJ1_9BACT</name>
<evidence type="ECO:0000256" key="1">
    <source>
        <dbReference type="ARBA" id="ARBA00004651"/>
    </source>
</evidence>
<dbReference type="AlphaFoldDB" id="A0A2C8FAJ1"/>
<proteinExistence type="inferred from homology"/>
<evidence type="ECO:0000313" key="11">
    <source>
        <dbReference type="EMBL" id="SOB59156.1"/>
    </source>
</evidence>
<evidence type="ECO:0000256" key="3">
    <source>
        <dbReference type="ARBA" id="ARBA00022448"/>
    </source>
</evidence>
<keyword evidence="12" id="KW-1185">Reference proteome</keyword>
<dbReference type="Proteomes" id="UP000219215">
    <property type="component" value="Chromosome DPRO"/>
</dbReference>
<dbReference type="OrthoDB" id="9806929at2"/>
<keyword evidence="3" id="KW-0813">Transport</keyword>
<dbReference type="GO" id="GO:0006935">
    <property type="term" value="P:chemotaxis"/>
    <property type="evidence" value="ECO:0007669"/>
    <property type="project" value="InterPro"/>
</dbReference>
<organism evidence="11 12">
    <name type="scientific">Pseudodesulfovibrio profundus</name>
    <dbReference type="NCBI Taxonomy" id="57320"/>
    <lineage>
        <taxon>Bacteria</taxon>
        <taxon>Pseudomonadati</taxon>
        <taxon>Thermodesulfobacteriota</taxon>
        <taxon>Desulfovibrionia</taxon>
        <taxon>Desulfovibrionales</taxon>
        <taxon>Desulfovibrionaceae</taxon>
    </lineage>
</organism>
<feature type="transmembrane region" description="Helical" evidence="9">
    <location>
        <begin position="178"/>
        <end position="200"/>
    </location>
</feature>
<dbReference type="KEGG" id="pprf:DPRO_2250"/>
<dbReference type="EMBL" id="LT907975">
    <property type="protein sequence ID" value="SOB59156.1"/>
    <property type="molecule type" value="Genomic_DNA"/>
</dbReference>
<protein>
    <submittedName>
        <fullName evidence="11">MotA/TolQ/ExbB proton channel</fullName>
    </submittedName>
</protein>
<evidence type="ECO:0000256" key="2">
    <source>
        <dbReference type="ARBA" id="ARBA00008038"/>
    </source>
</evidence>
<comment type="similarity">
    <text evidence="2">Belongs to the MotA family.</text>
</comment>
<evidence type="ECO:0000256" key="6">
    <source>
        <dbReference type="ARBA" id="ARBA00022779"/>
    </source>
</evidence>
<evidence type="ECO:0000256" key="4">
    <source>
        <dbReference type="ARBA" id="ARBA00022475"/>
    </source>
</evidence>
<evidence type="ECO:0000313" key="12">
    <source>
        <dbReference type="Proteomes" id="UP000219215"/>
    </source>
</evidence>
<feature type="transmembrane region" description="Helical" evidence="9">
    <location>
        <begin position="32"/>
        <end position="53"/>
    </location>
</feature>
<keyword evidence="6" id="KW-0283">Flagellar rotation</keyword>
<accession>A0A2C8FAJ1</accession>
<evidence type="ECO:0000259" key="10">
    <source>
        <dbReference type="Pfam" id="PF01618"/>
    </source>
</evidence>
<dbReference type="InterPro" id="IPR000540">
    <property type="entry name" value="Flag_MotA_CS"/>
</dbReference>
<dbReference type="PANTHER" id="PTHR30433">
    <property type="entry name" value="CHEMOTAXIS PROTEIN MOTA"/>
    <property type="match status" value="1"/>
</dbReference>
<dbReference type="GO" id="GO:0071978">
    <property type="term" value="P:bacterial-type flagellum-dependent swarming motility"/>
    <property type="evidence" value="ECO:0007669"/>
    <property type="project" value="InterPro"/>
</dbReference>
<comment type="subcellular location">
    <subcellularLocation>
        <location evidence="1">Cell membrane</location>
        <topology evidence="1">Multi-pass membrane protein</topology>
    </subcellularLocation>
</comment>
<dbReference type="PANTHER" id="PTHR30433:SF2">
    <property type="entry name" value="MOTILITY PROTEIN A"/>
    <property type="match status" value="1"/>
</dbReference>